<dbReference type="GO" id="GO:0030313">
    <property type="term" value="C:cell envelope"/>
    <property type="evidence" value="ECO:0007669"/>
    <property type="project" value="UniProtKB-SubCell"/>
</dbReference>
<dbReference type="Gene3D" id="3.40.50.2300">
    <property type="match status" value="2"/>
</dbReference>
<dbReference type="AlphaFoldDB" id="A0A368K6Q5"/>
<dbReference type="InterPro" id="IPR025997">
    <property type="entry name" value="SBP_2_dom"/>
</dbReference>
<accession>A0A368K6Q5</accession>
<comment type="subcellular location">
    <subcellularLocation>
        <location evidence="1">Cell envelope</location>
    </subcellularLocation>
</comment>
<gene>
    <name evidence="7" type="ORF">DUT91_06405</name>
</gene>
<comment type="caution">
    <text evidence="7">The sequence shown here is derived from an EMBL/GenBank/DDBJ whole genome shotgun (WGS) entry which is preliminary data.</text>
</comment>
<evidence type="ECO:0000313" key="8">
    <source>
        <dbReference type="Proteomes" id="UP000253420"/>
    </source>
</evidence>
<evidence type="ECO:0000256" key="4">
    <source>
        <dbReference type="SAM" id="Coils"/>
    </source>
</evidence>
<organism evidence="7 8">
    <name type="scientific">Phyllobacterium salinisoli</name>
    <dbReference type="NCBI Taxonomy" id="1899321"/>
    <lineage>
        <taxon>Bacteria</taxon>
        <taxon>Pseudomonadati</taxon>
        <taxon>Pseudomonadota</taxon>
        <taxon>Alphaproteobacteria</taxon>
        <taxon>Hyphomicrobiales</taxon>
        <taxon>Phyllobacteriaceae</taxon>
        <taxon>Phyllobacterium</taxon>
    </lineage>
</organism>
<dbReference type="EMBL" id="QOZG01000002">
    <property type="protein sequence ID" value="RCS25057.1"/>
    <property type="molecule type" value="Genomic_DNA"/>
</dbReference>
<evidence type="ECO:0000313" key="7">
    <source>
        <dbReference type="EMBL" id="RCS25057.1"/>
    </source>
</evidence>
<sequence length="308" mass="32778">MKKFLLAAAISALMTGSALAENIGVSMALFDDNFLTVLRNGMQDYAKTKDGLNLQVEDAQNDVSKQLSQIQNFIAQGVDAIVVNPVDTDATPKMTQLATAAGIPLVYVNRMPGDKELPAKVSFVGSNEVNSGTLQMKEVCRILGGKGEIVVLMGELSNQAARQRTQDIEDVIATDECKGIKILDKQTGNWQRTLGTDLVTNWISAGLKPNAIVSNNDEMAIGAIQALKASGISTKDVLVAGIDATQDALAAMKAGDLRVTVFQNAAAQGSGAIDTALKLAKGETVESMVWVPFELVTPENMDKYMAKN</sequence>
<dbReference type="RefSeq" id="WP_114439501.1">
    <property type="nucleotide sequence ID" value="NZ_QOZG01000002.1"/>
</dbReference>
<feature type="coiled-coil region" evidence="4">
    <location>
        <begin position="42"/>
        <end position="76"/>
    </location>
</feature>
<evidence type="ECO:0000256" key="5">
    <source>
        <dbReference type="SAM" id="SignalP"/>
    </source>
</evidence>
<evidence type="ECO:0000256" key="2">
    <source>
        <dbReference type="ARBA" id="ARBA00007639"/>
    </source>
</evidence>
<feature type="signal peptide" evidence="5">
    <location>
        <begin position="1"/>
        <end position="20"/>
    </location>
</feature>
<reference evidence="7 8" key="1">
    <citation type="submission" date="2018-07" db="EMBL/GenBank/DDBJ databases">
        <title>The draft genome of Phyllobacterium salinisoli.</title>
        <authorList>
            <person name="Liu L."/>
            <person name="Li L."/>
            <person name="Zhang X."/>
            <person name="Liang L."/>
        </authorList>
    </citation>
    <scope>NUCLEOTIDE SEQUENCE [LARGE SCALE GENOMIC DNA]</scope>
    <source>
        <strain evidence="7 8">LLAN61</strain>
    </source>
</reference>
<dbReference type="PANTHER" id="PTHR46847:SF1">
    <property type="entry name" value="D-ALLOSE-BINDING PERIPLASMIC PROTEIN-RELATED"/>
    <property type="match status" value="1"/>
</dbReference>
<evidence type="ECO:0000256" key="1">
    <source>
        <dbReference type="ARBA" id="ARBA00004196"/>
    </source>
</evidence>
<keyword evidence="8" id="KW-1185">Reference proteome</keyword>
<dbReference type="Pfam" id="PF13407">
    <property type="entry name" value="Peripla_BP_4"/>
    <property type="match status" value="1"/>
</dbReference>
<proteinExistence type="inferred from homology"/>
<dbReference type="GO" id="GO:0030246">
    <property type="term" value="F:carbohydrate binding"/>
    <property type="evidence" value="ECO:0007669"/>
    <property type="project" value="UniProtKB-ARBA"/>
</dbReference>
<evidence type="ECO:0000256" key="3">
    <source>
        <dbReference type="ARBA" id="ARBA00022729"/>
    </source>
</evidence>
<keyword evidence="4" id="KW-0175">Coiled coil</keyword>
<dbReference type="InterPro" id="IPR028082">
    <property type="entry name" value="Peripla_BP_I"/>
</dbReference>
<protein>
    <submittedName>
        <fullName evidence="7">Sugar ABC transporter substrate-binding protein</fullName>
    </submittedName>
</protein>
<dbReference type="SUPFAM" id="SSF53822">
    <property type="entry name" value="Periplasmic binding protein-like I"/>
    <property type="match status" value="1"/>
</dbReference>
<dbReference type="OrthoDB" id="250606at2"/>
<feature type="chain" id="PRO_5017017025" evidence="5">
    <location>
        <begin position="21"/>
        <end position="308"/>
    </location>
</feature>
<keyword evidence="3 5" id="KW-0732">Signal</keyword>
<dbReference type="Proteomes" id="UP000253420">
    <property type="component" value="Unassembled WGS sequence"/>
</dbReference>
<name>A0A368K6Q5_9HYPH</name>
<dbReference type="PANTHER" id="PTHR46847">
    <property type="entry name" value="D-ALLOSE-BINDING PERIPLASMIC PROTEIN-RELATED"/>
    <property type="match status" value="1"/>
</dbReference>
<evidence type="ECO:0000259" key="6">
    <source>
        <dbReference type="Pfam" id="PF13407"/>
    </source>
</evidence>
<feature type="domain" description="Periplasmic binding protein" evidence="6">
    <location>
        <begin position="23"/>
        <end position="283"/>
    </location>
</feature>
<dbReference type="CDD" id="cd06301">
    <property type="entry name" value="PBP1_rhizopine_binding-like"/>
    <property type="match status" value="1"/>
</dbReference>
<comment type="similarity">
    <text evidence="2">Belongs to the bacterial solute-binding protein 2 family.</text>
</comment>